<evidence type="ECO:0000259" key="7">
    <source>
        <dbReference type="Pfam" id="PF12706"/>
    </source>
</evidence>
<organism evidence="8 9">
    <name type="scientific">Crassostrea virginica</name>
    <name type="common">Eastern oyster</name>
    <dbReference type="NCBI Taxonomy" id="6565"/>
    <lineage>
        <taxon>Eukaryota</taxon>
        <taxon>Metazoa</taxon>
        <taxon>Spiralia</taxon>
        <taxon>Lophotrochozoa</taxon>
        <taxon>Mollusca</taxon>
        <taxon>Bivalvia</taxon>
        <taxon>Autobranchia</taxon>
        <taxon>Pteriomorphia</taxon>
        <taxon>Ostreida</taxon>
        <taxon>Ostreoidea</taxon>
        <taxon>Ostreidae</taxon>
        <taxon>Crassostrea</taxon>
    </lineage>
</organism>
<feature type="binding site" evidence="6">
    <location>
        <position position="217"/>
    </location>
    <ligand>
        <name>Zn(2+)</name>
        <dbReference type="ChEBI" id="CHEBI:29105"/>
        <label>1</label>
    </ligand>
</feature>
<dbReference type="InterPro" id="IPR036866">
    <property type="entry name" value="RibonucZ/Hydroxyglut_hydro"/>
</dbReference>
<dbReference type="RefSeq" id="XP_022296057.1">
    <property type="nucleotide sequence ID" value="XM_022440349.1"/>
</dbReference>
<dbReference type="GeneID" id="111105892"/>
<keyword evidence="8" id="KW-1185">Reference proteome</keyword>
<reference evidence="9" key="1">
    <citation type="submission" date="2025-08" db="UniProtKB">
        <authorList>
            <consortium name="RefSeq"/>
        </authorList>
    </citation>
    <scope>IDENTIFICATION</scope>
    <source>
        <tissue evidence="9">Whole sample</tissue>
    </source>
</reference>
<keyword evidence="6" id="KW-0862">Zinc</keyword>
<feature type="binding site" evidence="5">
    <location>
        <position position="286"/>
    </location>
    <ligand>
        <name>an N-acyl-1,2-diacyl-sn-glycero-3-phosphoethanolamine</name>
        <dbReference type="ChEBI" id="CHEBI:62537"/>
    </ligand>
</feature>
<comment type="similarity">
    <text evidence="1">Belongs to the NAPE-PLD family.</text>
</comment>
<dbReference type="Pfam" id="PF12706">
    <property type="entry name" value="Lactamase_B_2"/>
    <property type="match status" value="1"/>
</dbReference>
<evidence type="ECO:0000313" key="8">
    <source>
        <dbReference type="Proteomes" id="UP000694844"/>
    </source>
</evidence>
<dbReference type="EC" id="3.1.4.54" evidence="2"/>
<comment type="cofactor">
    <cofactor evidence="6">
        <name>Zn(2+)</name>
        <dbReference type="ChEBI" id="CHEBI:29105"/>
    </cofactor>
    <text evidence="6">Binds 2 zinc divalent cations per subunit.</text>
</comment>
<dbReference type="PIRSF" id="PIRSF038896">
    <property type="entry name" value="NAPE-PLD"/>
    <property type="match status" value="1"/>
</dbReference>
<comment type="catalytic activity">
    <reaction evidence="4">
        <text>N-(5Z,8Z,11Z,14Z-eicosatetraenoyl)-1,2-di-(9Z-octadecenoyl)-sn-glycero-3-phosphoethanolamine + H2O = N-(5Z,8Z,11Z,14Z-eicosatetraenoyl)-ethanolamine + 1,2-di-(9Z-octadecenoyl)-sn-glycero-3-phosphate + H(+)</text>
        <dbReference type="Rhea" id="RHEA:45528"/>
        <dbReference type="ChEBI" id="CHEBI:2700"/>
        <dbReference type="ChEBI" id="CHEBI:15377"/>
        <dbReference type="ChEBI" id="CHEBI:15378"/>
        <dbReference type="ChEBI" id="CHEBI:74546"/>
        <dbReference type="ChEBI" id="CHEBI:85277"/>
    </reaction>
    <physiologicalReaction direction="left-to-right" evidence="4">
        <dbReference type="Rhea" id="RHEA:45529"/>
    </physiologicalReaction>
</comment>
<keyword evidence="3" id="KW-0595">Phospholipid degradation</keyword>
<feature type="binding site" evidence="6">
    <location>
        <position position="148"/>
    </location>
    <ligand>
        <name>Zn(2+)</name>
        <dbReference type="ChEBI" id="CHEBI:29105"/>
        <label>2</label>
    </ligand>
</feature>
<feature type="binding site" evidence="6">
    <location>
        <position position="146"/>
    </location>
    <ligand>
        <name>Zn(2+)</name>
        <dbReference type="ChEBI" id="CHEBI:29105"/>
        <label>1</label>
    </ligand>
</feature>
<evidence type="ECO:0000256" key="5">
    <source>
        <dbReference type="PIRSR" id="PIRSR038896-50"/>
    </source>
</evidence>
<feature type="domain" description="Metallo-beta-lactamase" evidence="7">
    <location>
        <begin position="91"/>
        <end position="309"/>
    </location>
</feature>
<dbReference type="GO" id="GO:0070290">
    <property type="term" value="F:N-acylphosphatidylethanolamine-specific phospholipase D activity"/>
    <property type="evidence" value="ECO:0007669"/>
    <property type="project" value="UniProtKB-EC"/>
</dbReference>
<dbReference type="OrthoDB" id="332863at2759"/>
<proteinExistence type="inferred from homology"/>
<dbReference type="Gene3D" id="3.60.15.10">
    <property type="entry name" value="Ribonuclease Z/Hydroxyacylglutathione hydrolase-like"/>
    <property type="match status" value="1"/>
</dbReference>
<keyword evidence="3" id="KW-0443">Lipid metabolism</keyword>
<accession>A0A8B8AY00</accession>
<evidence type="ECO:0000313" key="9">
    <source>
        <dbReference type="RefSeq" id="XP_022296057.1"/>
    </source>
</evidence>
<dbReference type="InterPro" id="IPR024884">
    <property type="entry name" value="NAPE-PLD"/>
</dbReference>
<keyword evidence="3" id="KW-0442">Lipid degradation</keyword>
<keyword evidence="6" id="KW-0479">Metal-binding</keyword>
<protein>
    <recommendedName>
        <fullName evidence="2">N-acetylphosphatidylethanolamine-hydrolyzing phospholipase D</fullName>
        <ecNumber evidence="2">3.1.4.54</ecNumber>
    </recommendedName>
</protein>
<evidence type="ECO:0000256" key="2">
    <source>
        <dbReference type="ARBA" id="ARBA00012279"/>
    </source>
</evidence>
<evidence type="ECO:0000256" key="3">
    <source>
        <dbReference type="ARBA" id="ARBA00022668"/>
    </source>
</evidence>
<dbReference type="Proteomes" id="UP000694844">
    <property type="component" value="Chromosome 8"/>
</dbReference>
<evidence type="ECO:0000256" key="6">
    <source>
        <dbReference type="PIRSR" id="PIRSR038896-51"/>
    </source>
</evidence>
<sequence>MTSLIKAIFKNGRWENPVEFDTWKIPGKLEFLKLKLTEKDHSDIPKDPKELDKTLPVIPVDKAKLENPDPDSIQILWIGHASVFVQMEGINILCDPIFSDHCSPSFKVPVVGVEVLKQFGYKRYRPVPCKISELPRVDVVLISHDHYDHLDFESIMEIKENFPEAKYYVPMGLKEWFISCGCVEESVQERNWWEVIQHRIPGQKNRSLEFIATPAQHWCTRSGLDQNKRLWCSWVVKGQIHSFFFGGDTGYNKIAFKQIGEKYGPFSLSALPIGAYEPRWYMHPQHVSPEESVEIHKEIGSKFTLGVHWGTFKQMGCYENYLEPPKLVEKHLEKLNLPARSFRTIRHGEIWSISKGEVNSS</sequence>
<gene>
    <name evidence="9" type="primary">LOC111105892</name>
</gene>
<feature type="binding site" evidence="6">
    <location>
        <position position="149"/>
    </location>
    <ligand>
        <name>Zn(2+)</name>
        <dbReference type="ChEBI" id="CHEBI:29105"/>
        <label>2</label>
    </ligand>
</feature>
<feature type="binding site" evidence="5">
    <location>
        <position position="147"/>
    </location>
    <ligand>
        <name>an N-acyl-1,2-diacyl-sn-glycero-3-phosphoethanolamine</name>
        <dbReference type="ChEBI" id="CHEBI:62537"/>
    </ligand>
</feature>
<name>A0A8B8AY00_CRAVI</name>
<feature type="binding site" evidence="6">
    <location>
        <position position="248"/>
    </location>
    <ligand>
        <name>Zn(2+)</name>
        <dbReference type="ChEBI" id="CHEBI:29105"/>
        <label>1</label>
    </ligand>
</feature>
<evidence type="ECO:0000256" key="4">
    <source>
        <dbReference type="ARBA" id="ARBA00048025"/>
    </source>
</evidence>
<feature type="binding site" evidence="6">
    <location>
        <position position="308"/>
    </location>
    <ligand>
        <name>Zn(2+)</name>
        <dbReference type="ChEBI" id="CHEBI:29105"/>
        <label>2</label>
    </ligand>
</feature>
<dbReference type="AlphaFoldDB" id="A0A8B8AY00"/>
<dbReference type="GO" id="GO:0005737">
    <property type="term" value="C:cytoplasm"/>
    <property type="evidence" value="ECO:0007669"/>
    <property type="project" value="TreeGrafter"/>
</dbReference>
<dbReference type="InterPro" id="IPR001279">
    <property type="entry name" value="Metallo-B-lactamas"/>
</dbReference>
<dbReference type="PANTHER" id="PTHR15032">
    <property type="entry name" value="N-ACYL-PHOSPHATIDYLETHANOLAMINE-HYDROLYZING PHOSPHOLIPASE D"/>
    <property type="match status" value="1"/>
</dbReference>
<dbReference type="KEGG" id="cvn:111105892"/>
<evidence type="ECO:0000256" key="1">
    <source>
        <dbReference type="ARBA" id="ARBA00010127"/>
    </source>
</evidence>
<dbReference type="GO" id="GO:0009395">
    <property type="term" value="P:phospholipid catabolic process"/>
    <property type="evidence" value="ECO:0007669"/>
    <property type="project" value="UniProtKB-KW"/>
</dbReference>
<dbReference type="PANTHER" id="PTHR15032:SF4">
    <property type="entry name" value="N-ACYL-PHOSPHATIDYLETHANOLAMINE-HYDROLYZING PHOSPHOLIPASE D"/>
    <property type="match status" value="1"/>
</dbReference>
<dbReference type="GO" id="GO:0008270">
    <property type="term" value="F:zinc ion binding"/>
    <property type="evidence" value="ECO:0007669"/>
    <property type="project" value="InterPro"/>
</dbReference>
<keyword evidence="3" id="KW-1208">Phospholipid metabolism</keyword>
<feature type="binding site" evidence="6">
    <location>
        <position position="144"/>
    </location>
    <ligand>
        <name>Zn(2+)</name>
        <dbReference type="ChEBI" id="CHEBI:29105"/>
        <label>1</label>
    </ligand>
</feature>
<feature type="binding site" evidence="6">
    <location>
        <position position="248"/>
    </location>
    <ligand>
        <name>Zn(2+)</name>
        <dbReference type="ChEBI" id="CHEBI:29105"/>
        <label>2</label>
    </ligand>
</feature>
<dbReference type="SUPFAM" id="SSF56281">
    <property type="entry name" value="Metallo-hydrolase/oxidoreductase"/>
    <property type="match status" value="1"/>
</dbReference>